<feature type="repeat" description="ANK" evidence="2">
    <location>
        <begin position="846"/>
        <end position="879"/>
    </location>
</feature>
<dbReference type="SUPFAM" id="SSF48403">
    <property type="entry name" value="Ankyrin repeat"/>
    <property type="match status" value="1"/>
</dbReference>
<accession>A0A9P8IGY3</accession>
<dbReference type="PROSITE" id="PS50297">
    <property type="entry name" value="ANK_REP_REGION"/>
    <property type="match status" value="4"/>
</dbReference>
<evidence type="ECO:0000259" key="5">
    <source>
        <dbReference type="Pfam" id="PF24883"/>
    </source>
</evidence>
<dbReference type="InterPro" id="IPR027417">
    <property type="entry name" value="P-loop_NTPase"/>
</dbReference>
<evidence type="ECO:0000256" key="1">
    <source>
        <dbReference type="ARBA" id="ARBA00022737"/>
    </source>
</evidence>
<feature type="repeat" description="ANK" evidence="2">
    <location>
        <begin position="710"/>
        <end position="731"/>
    </location>
</feature>
<feature type="repeat" description="ANK" evidence="2">
    <location>
        <begin position="744"/>
        <end position="777"/>
    </location>
</feature>
<feature type="repeat" description="ANK" evidence="2">
    <location>
        <begin position="778"/>
        <end position="811"/>
    </location>
</feature>
<reference evidence="6" key="1">
    <citation type="submission" date="2021-03" db="EMBL/GenBank/DDBJ databases">
        <title>Comparative genomics and phylogenomic investigation of the class Geoglossomycetes provide insights into ecological specialization and systematics.</title>
        <authorList>
            <person name="Melie T."/>
            <person name="Pirro S."/>
            <person name="Miller A.N."/>
            <person name="Quandt A."/>
        </authorList>
    </citation>
    <scope>NUCLEOTIDE SEQUENCE</scope>
    <source>
        <strain evidence="6">CAQ_001_2017</strain>
    </source>
</reference>
<dbReference type="Gene3D" id="3.40.50.300">
    <property type="entry name" value="P-loop containing nucleotide triphosphate hydrolases"/>
    <property type="match status" value="1"/>
</dbReference>
<dbReference type="EMBL" id="JAGHQM010001581">
    <property type="protein sequence ID" value="KAH0553143.1"/>
    <property type="molecule type" value="Genomic_DNA"/>
</dbReference>
<feature type="domain" description="Nephrocystin 3-like N-terminal" evidence="5">
    <location>
        <begin position="216"/>
        <end position="380"/>
    </location>
</feature>
<dbReference type="PROSITE" id="PS50088">
    <property type="entry name" value="ANK_REPEAT"/>
    <property type="match status" value="6"/>
</dbReference>
<keyword evidence="7" id="KW-1185">Reference proteome</keyword>
<comment type="caution">
    <text evidence="6">The sequence shown here is derived from an EMBL/GenBank/DDBJ whole genome shotgun (WGS) entry which is preliminary data.</text>
</comment>
<dbReference type="Pfam" id="PF22939">
    <property type="entry name" value="WHD_GPIID"/>
    <property type="match status" value="1"/>
</dbReference>
<keyword evidence="1" id="KW-0677">Repeat</keyword>
<dbReference type="InterPro" id="IPR002110">
    <property type="entry name" value="Ankyrin_rpt"/>
</dbReference>
<sequence>MGEAIGVAGSAVGIISLGIQTAQGILWYYRAWKDQDDDISRMCSSLHNLTETLKVLLDTIAPPATFGKSVKGSVENNINTFHGTLKKLEYELEKLKDAELPKPGARSMIRRHVRRACYPFREATLVKIQGDISEARSNLGSALDILGLCVYLVYRYSPAKAKLIRVFSDEISGIRRQVNIIVRWQKDQETQKIVNWLSPLNSWLKQADISNQRQPGTGQWLLDDPVFLEWVKGNKESLWCRGMPGVGKTVLTSAVIEFLEKDLPIPDIGLAFIYCNYKERLLQKIEYFAGTIARQLVEQRPAITDEVRELYEEHCGKGTRLSCAEYLGLLQSLAKGCSEVYIIVDALDECIDKDEESIWSYLLTKLKASVPNLHLFCTSRHISDVGGSLVSSTHIEIRASDADIEAYVQEQIKSKNRLLGFCREDAALQDEVLAAVRLKSRGMFLAAQLHVESLAKKQNLRAVRKALNELPEKLDSIYHEAMERIRQQSTEDSTLASRVLSWIVYAVRPLQLTEIQHAVAVNDIEPGDRSISKDSLISQSIIINACAGMIKVDEESNIIRLIHYTTQEYFERSGLVHFPNAQRNIGVTCLKYLSLGVFDEGYCRTDRLYEHRLKANPLLDYAARNWGSHIREESEQTIQALALEFLLDDSKVSSSTQVLLTGKYLYPGYSQEPPRNIRGVHYVAYFGLIDIMAKLLLVKDGVDPDSRDTDGQTPLLWAARNGHEAVVKLLFVKYGVNPDPEAINGRTPLSRAAENGHEAVVELLLAKDGVDLNSKDSGGQTPLSWAAIHGHGPVVELLLAHDGVDPDPRDSGGRTPLSWAARNGHEEVVKLLLTKDGVDPDSRDVYGGTPLLWATVNGHELVVKLLLAKDGVDSDSKDNGGQTPLLWAARNGHEPVLKLLLRKDGINPDSKDNDGQTPLSCAAGSGHELV</sequence>
<evidence type="ECO:0008006" key="8">
    <source>
        <dbReference type="Google" id="ProtNLM"/>
    </source>
</evidence>
<evidence type="ECO:0000313" key="6">
    <source>
        <dbReference type="EMBL" id="KAH0553143.1"/>
    </source>
</evidence>
<dbReference type="Pfam" id="PF24883">
    <property type="entry name" value="NPHP3_N"/>
    <property type="match status" value="1"/>
</dbReference>
<dbReference type="AlphaFoldDB" id="A0A9P8IGY3"/>
<dbReference type="Pfam" id="PF12796">
    <property type="entry name" value="Ank_2"/>
    <property type="match status" value="2"/>
</dbReference>
<name>A0A9P8IGY3_9PEZI</name>
<dbReference type="PANTHER" id="PTHR10039">
    <property type="entry name" value="AMELOGENIN"/>
    <property type="match status" value="1"/>
</dbReference>
<feature type="repeat" description="ANK" evidence="2">
    <location>
        <begin position="812"/>
        <end position="845"/>
    </location>
</feature>
<gene>
    <name evidence="6" type="ORF">GP486_006671</name>
</gene>
<organism evidence="6 7">
    <name type="scientific">Trichoglossum hirsutum</name>
    <dbReference type="NCBI Taxonomy" id="265104"/>
    <lineage>
        <taxon>Eukaryota</taxon>
        <taxon>Fungi</taxon>
        <taxon>Dikarya</taxon>
        <taxon>Ascomycota</taxon>
        <taxon>Pezizomycotina</taxon>
        <taxon>Geoglossomycetes</taxon>
        <taxon>Geoglossales</taxon>
        <taxon>Geoglossaceae</taxon>
        <taxon>Trichoglossum</taxon>
    </lineage>
</organism>
<evidence type="ECO:0000256" key="3">
    <source>
        <dbReference type="SAM" id="MobiDB-lite"/>
    </source>
</evidence>
<feature type="repeat" description="ANK" evidence="2">
    <location>
        <begin position="880"/>
        <end position="913"/>
    </location>
</feature>
<dbReference type="InterPro" id="IPR054471">
    <property type="entry name" value="GPIID_WHD"/>
</dbReference>
<keyword evidence="2" id="KW-0040">ANK repeat</keyword>
<feature type="region of interest" description="Disordered" evidence="3">
    <location>
        <begin position="905"/>
        <end position="930"/>
    </location>
</feature>
<protein>
    <recommendedName>
        <fullName evidence="8">NACHT domain-containing protein</fullName>
    </recommendedName>
</protein>
<evidence type="ECO:0000256" key="2">
    <source>
        <dbReference type="PROSITE-ProRule" id="PRU00023"/>
    </source>
</evidence>
<dbReference type="Pfam" id="PF00023">
    <property type="entry name" value="Ank"/>
    <property type="match status" value="1"/>
</dbReference>
<feature type="non-terminal residue" evidence="6">
    <location>
        <position position="930"/>
    </location>
</feature>
<dbReference type="InterPro" id="IPR036770">
    <property type="entry name" value="Ankyrin_rpt-contain_sf"/>
</dbReference>
<dbReference type="SMART" id="SM00248">
    <property type="entry name" value="ANK"/>
    <property type="match status" value="6"/>
</dbReference>
<dbReference type="PANTHER" id="PTHR10039:SF15">
    <property type="entry name" value="NACHT DOMAIN-CONTAINING PROTEIN"/>
    <property type="match status" value="1"/>
</dbReference>
<dbReference type="SUPFAM" id="SSF52540">
    <property type="entry name" value="P-loop containing nucleoside triphosphate hydrolases"/>
    <property type="match status" value="1"/>
</dbReference>
<dbReference type="Gene3D" id="1.25.40.20">
    <property type="entry name" value="Ankyrin repeat-containing domain"/>
    <property type="match status" value="3"/>
</dbReference>
<feature type="compositionally biased region" description="Basic and acidic residues" evidence="3">
    <location>
        <begin position="905"/>
        <end position="914"/>
    </location>
</feature>
<feature type="domain" description="GPI inositol-deacylase winged helix" evidence="4">
    <location>
        <begin position="488"/>
        <end position="574"/>
    </location>
</feature>
<evidence type="ECO:0000259" key="4">
    <source>
        <dbReference type="Pfam" id="PF22939"/>
    </source>
</evidence>
<evidence type="ECO:0000313" key="7">
    <source>
        <dbReference type="Proteomes" id="UP000750711"/>
    </source>
</evidence>
<dbReference type="InterPro" id="IPR056884">
    <property type="entry name" value="NPHP3-like_N"/>
</dbReference>
<dbReference type="Proteomes" id="UP000750711">
    <property type="component" value="Unassembled WGS sequence"/>
</dbReference>
<proteinExistence type="predicted"/>